<proteinExistence type="predicted"/>
<dbReference type="GO" id="GO:0045202">
    <property type="term" value="C:synapse"/>
    <property type="evidence" value="ECO:0007669"/>
    <property type="project" value="TreeGrafter"/>
</dbReference>
<gene>
    <name evidence="3" type="ORF">HPBE_LOCUS8125</name>
</gene>
<dbReference type="PANTHER" id="PTHR12566">
    <property type="entry name" value="CYTOPLASMIC POLYADENYLATION ELEMENT BINDING PROTEIN CPEB"/>
    <property type="match status" value="1"/>
</dbReference>
<feature type="domain" description="RRM" evidence="2">
    <location>
        <begin position="223"/>
        <end position="265"/>
    </location>
</feature>
<sequence length="268" mass="30485">MTMVSVDIENGHVDMTRHQENLAEIAEEQEYSTECKDESSSNSDEELETAEEDGKSEEEGRCSERGEPNGWENVGTDMIKKADGKLELGNPFRCNSPFGGFSRTNAALYYQDEGNSKKAERQPVKHRSSTFLESGQMETQAELLSRRDFSTLDRTDLNMIDEQYVEYYEYLSQGIQRLLESGINLDADCESRGSSNSFQQPSICRALKSKLYYQYNLGPEIYSRKVFVGGLPIDIEEDELVETFARFGSLVVDWPNKNETKSYYPPKG</sequence>
<dbReference type="Gene3D" id="3.30.70.330">
    <property type="match status" value="1"/>
</dbReference>
<evidence type="ECO:0000259" key="2">
    <source>
        <dbReference type="Pfam" id="PF16367"/>
    </source>
</evidence>
<name>A0A3P8BSH1_HELPZ</name>
<dbReference type="GO" id="GO:0003730">
    <property type="term" value="F:mRNA 3'-UTR binding"/>
    <property type="evidence" value="ECO:0007669"/>
    <property type="project" value="InterPro"/>
</dbReference>
<dbReference type="InterPro" id="IPR035979">
    <property type="entry name" value="RBD_domain_sf"/>
</dbReference>
<dbReference type="GO" id="GO:0005737">
    <property type="term" value="C:cytoplasm"/>
    <property type="evidence" value="ECO:0007669"/>
    <property type="project" value="TreeGrafter"/>
</dbReference>
<accession>A0A3P8BSH1</accession>
<feature type="compositionally biased region" description="Basic and acidic residues" evidence="1">
    <location>
        <begin position="57"/>
        <end position="67"/>
    </location>
</feature>
<dbReference type="GO" id="GO:0043022">
    <property type="term" value="F:ribosome binding"/>
    <property type="evidence" value="ECO:0007669"/>
    <property type="project" value="TreeGrafter"/>
</dbReference>
<dbReference type="EMBL" id="UZAH01026064">
    <property type="protein sequence ID" value="VDO75042.1"/>
    <property type="molecule type" value="Genomic_DNA"/>
</dbReference>
<evidence type="ECO:0000313" key="3">
    <source>
        <dbReference type="EMBL" id="VDO75042.1"/>
    </source>
</evidence>
<dbReference type="PANTHER" id="PTHR12566:SF12">
    <property type="entry name" value="TRANSLATIONAL REGULATOR ORB2"/>
    <property type="match status" value="1"/>
</dbReference>
<dbReference type="GO" id="GO:0008135">
    <property type="term" value="F:translation factor activity, RNA binding"/>
    <property type="evidence" value="ECO:0007669"/>
    <property type="project" value="TreeGrafter"/>
</dbReference>
<dbReference type="OrthoDB" id="5873005at2759"/>
<dbReference type="GO" id="GO:2000766">
    <property type="term" value="P:negative regulation of cytoplasmic translation"/>
    <property type="evidence" value="ECO:0007669"/>
    <property type="project" value="TreeGrafter"/>
</dbReference>
<feature type="compositionally biased region" description="Acidic residues" evidence="1">
    <location>
        <begin position="43"/>
        <end position="56"/>
    </location>
</feature>
<dbReference type="AlphaFoldDB" id="A0A3P8BSH1"/>
<feature type="region of interest" description="Disordered" evidence="1">
    <location>
        <begin position="1"/>
        <end position="75"/>
    </location>
</feature>
<dbReference type="Pfam" id="PF16367">
    <property type="entry name" value="RRM_7"/>
    <property type="match status" value="1"/>
</dbReference>
<dbReference type="GO" id="GO:0000900">
    <property type="term" value="F:mRNA regulatory element binding translation repressor activity"/>
    <property type="evidence" value="ECO:0007669"/>
    <property type="project" value="TreeGrafter"/>
</dbReference>
<evidence type="ECO:0000256" key="1">
    <source>
        <dbReference type="SAM" id="MobiDB-lite"/>
    </source>
</evidence>
<protein>
    <recommendedName>
        <fullName evidence="2">RRM domain-containing protein</fullName>
    </recommendedName>
</protein>
<dbReference type="SUPFAM" id="SSF54928">
    <property type="entry name" value="RNA-binding domain, RBD"/>
    <property type="match status" value="1"/>
</dbReference>
<feature type="region of interest" description="Disordered" evidence="1">
    <location>
        <begin position="114"/>
        <end position="135"/>
    </location>
</feature>
<organism evidence="3">
    <name type="scientific">Heligmosomoides polygyrus</name>
    <name type="common">Parasitic roundworm</name>
    <dbReference type="NCBI Taxonomy" id="6339"/>
    <lineage>
        <taxon>Eukaryota</taxon>
        <taxon>Metazoa</taxon>
        <taxon>Ecdysozoa</taxon>
        <taxon>Nematoda</taxon>
        <taxon>Chromadorea</taxon>
        <taxon>Rhabditida</taxon>
        <taxon>Rhabditina</taxon>
        <taxon>Rhabditomorpha</taxon>
        <taxon>Strongyloidea</taxon>
        <taxon>Heligmosomidae</taxon>
        <taxon>Heligmosomoides</taxon>
    </lineage>
</organism>
<dbReference type="InterPro" id="IPR012677">
    <property type="entry name" value="Nucleotide-bd_a/b_plait_sf"/>
</dbReference>
<dbReference type="InterPro" id="IPR034819">
    <property type="entry name" value="CPEB"/>
</dbReference>
<feature type="compositionally biased region" description="Basic and acidic residues" evidence="1">
    <location>
        <begin position="9"/>
        <end position="21"/>
    </location>
</feature>
<reference evidence="3" key="1">
    <citation type="submission" date="2018-11" db="EMBL/GenBank/DDBJ databases">
        <authorList>
            <consortium name="Pathogen Informatics"/>
        </authorList>
    </citation>
    <scope>NUCLEOTIDE SEQUENCE [LARGE SCALE GENOMIC DNA]</scope>
</reference>
<feature type="compositionally biased region" description="Basic and acidic residues" evidence="1">
    <location>
        <begin position="114"/>
        <end position="123"/>
    </location>
</feature>
<dbReference type="InterPro" id="IPR000504">
    <property type="entry name" value="RRM_dom"/>
</dbReference>
<dbReference type="GO" id="GO:0005634">
    <property type="term" value="C:nucleus"/>
    <property type="evidence" value="ECO:0007669"/>
    <property type="project" value="TreeGrafter"/>
</dbReference>
<dbReference type="GO" id="GO:0043005">
    <property type="term" value="C:neuron projection"/>
    <property type="evidence" value="ECO:0007669"/>
    <property type="project" value="TreeGrafter"/>
</dbReference>